<organism evidence="2 3">
    <name type="scientific">Polarella glacialis</name>
    <name type="common">Dinoflagellate</name>
    <dbReference type="NCBI Taxonomy" id="89957"/>
    <lineage>
        <taxon>Eukaryota</taxon>
        <taxon>Sar</taxon>
        <taxon>Alveolata</taxon>
        <taxon>Dinophyceae</taxon>
        <taxon>Suessiales</taxon>
        <taxon>Suessiaceae</taxon>
        <taxon>Polarella</taxon>
    </lineage>
</organism>
<protein>
    <submittedName>
        <fullName evidence="2">Uncharacterized protein</fullName>
    </submittedName>
</protein>
<feature type="region of interest" description="Disordered" evidence="1">
    <location>
        <begin position="1"/>
        <end position="97"/>
    </location>
</feature>
<feature type="region of interest" description="Disordered" evidence="1">
    <location>
        <begin position="231"/>
        <end position="271"/>
    </location>
</feature>
<sequence length="271" mass="29645">MSIGDPTQRQQGQWQQRENGKQQVRRQNMSTEASFSLGGVLGEQNGQSDAPLQQQPVVRSSMQPFAQGQSELQDERAQLSLDISSLGGGSGSRPSLAHQPRLRATEMVVPVQDFGIFLNPEGDKPVAGPKVPSAQKRPGRGSIRNFDPFVSEVPSVSSSALVKTQAKENTKRRSSTGGVELASSLVNRVRDQLITKYGSVEAAFKVMDKESMLRKEKLEQARARSPMLARQFAQQVKPSSHVPQLDGLEVGKMQEETSGDPTKVQPKRKLT</sequence>
<dbReference type="Proteomes" id="UP000626109">
    <property type="component" value="Unassembled WGS sequence"/>
</dbReference>
<feature type="compositionally biased region" description="Polar residues" evidence="1">
    <location>
        <begin position="44"/>
        <end position="71"/>
    </location>
</feature>
<reference evidence="2" key="1">
    <citation type="submission" date="2021-02" db="EMBL/GenBank/DDBJ databases">
        <authorList>
            <person name="Dougan E. K."/>
            <person name="Rhodes N."/>
            <person name="Thang M."/>
            <person name="Chan C."/>
        </authorList>
    </citation>
    <scope>NUCLEOTIDE SEQUENCE</scope>
</reference>
<feature type="compositionally biased region" description="Low complexity" evidence="1">
    <location>
        <begin position="8"/>
        <end position="17"/>
    </location>
</feature>
<dbReference type="EMBL" id="CAJNNW010019867">
    <property type="protein sequence ID" value="CAE8665337.1"/>
    <property type="molecule type" value="Genomic_DNA"/>
</dbReference>
<name>A0A813J4A5_POLGL</name>
<comment type="caution">
    <text evidence="2">The sequence shown here is derived from an EMBL/GenBank/DDBJ whole genome shotgun (WGS) entry which is preliminary data.</text>
</comment>
<feature type="region of interest" description="Disordered" evidence="1">
    <location>
        <begin position="120"/>
        <end position="146"/>
    </location>
</feature>
<evidence type="ECO:0000313" key="2">
    <source>
        <dbReference type="EMBL" id="CAE8665337.1"/>
    </source>
</evidence>
<dbReference type="AlphaFoldDB" id="A0A813J4A5"/>
<evidence type="ECO:0000256" key="1">
    <source>
        <dbReference type="SAM" id="MobiDB-lite"/>
    </source>
</evidence>
<proteinExistence type="predicted"/>
<accession>A0A813J4A5</accession>
<feature type="compositionally biased region" description="Polar residues" evidence="1">
    <location>
        <begin position="232"/>
        <end position="242"/>
    </location>
</feature>
<feature type="compositionally biased region" description="Polar residues" evidence="1">
    <location>
        <begin position="25"/>
        <end position="34"/>
    </location>
</feature>
<feature type="region of interest" description="Disordered" evidence="1">
    <location>
        <begin position="158"/>
        <end position="178"/>
    </location>
</feature>
<gene>
    <name evidence="2" type="ORF">PGLA2088_LOCUS15885</name>
</gene>
<evidence type="ECO:0000313" key="3">
    <source>
        <dbReference type="Proteomes" id="UP000626109"/>
    </source>
</evidence>